<dbReference type="GO" id="GO:0006635">
    <property type="term" value="P:fatty acid beta-oxidation"/>
    <property type="evidence" value="ECO:0007669"/>
    <property type="project" value="TreeGrafter"/>
</dbReference>
<evidence type="ECO:0000256" key="2">
    <source>
        <dbReference type="ARBA" id="ARBA00023239"/>
    </source>
</evidence>
<keyword evidence="3" id="KW-0812">Transmembrane</keyword>
<evidence type="ECO:0000313" key="4">
    <source>
        <dbReference type="EMBL" id="MBD2858922.1"/>
    </source>
</evidence>
<dbReference type="InterPro" id="IPR014748">
    <property type="entry name" value="Enoyl-CoA_hydra_C"/>
</dbReference>
<dbReference type="Gene3D" id="1.10.12.10">
    <property type="entry name" value="Lyase 2-enoyl-coa Hydratase, Chain A, domain 2"/>
    <property type="match status" value="1"/>
</dbReference>
<keyword evidence="5" id="KW-1185">Reference proteome</keyword>
<dbReference type="InterPro" id="IPR001753">
    <property type="entry name" value="Enoyl-CoA_hydra/iso"/>
</dbReference>
<feature type="transmembrane region" description="Helical" evidence="3">
    <location>
        <begin position="129"/>
        <end position="150"/>
    </location>
</feature>
<keyword evidence="2" id="KW-0456">Lyase</keyword>
<keyword evidence="3" id="KW-1133">Transmembrane helix</keyword>
<evidence type="ECO:0000256" key="1">
    <source>
        <dbReference type="ARBA" id="ARBA00005254"/>
    </source>
</evidence>
<dbReference type="InterPro" id="IPR029045">
    <property type="entry name" value="ClpP/crotonase-like_dom_sf"/>
</dbReference>
<name>A0A927C2P7_9GAMM</name>
<dbReference type="Gene3D" id="3.90.226.10">
    <property type="entry name" value="2-enoyl-CoA Hydratase, Chain A, domain 1"/>
    <property type="match status" value="1"/>
</dbReference>
<gene>
    <name evidence="4" type="ORF">IB286_07835</name>
</gene>
<dbReference type="GO" id="GO:0016829">
    <property type="term" value="F:lyase activity"/>
    <property type="evidence" value="ECO:0007669"/>
    <property type="project" value="UniProtKB-KW"/>
</dbReference>
<dbReference type="Proteomes" id="UP000610558">
    <property type="component" value="Unassembled WGS sequence"/>
</dbReference>
<organism evidence="4 5">
    <name type="scientific">Spongiibacter pelagi</name>
    <dbReference type="NCBI Taxonomy" id="2760804"/>
    <lineage>
        <taxon>Bacteria</taxon>
        <taxon>Pseudomonadati</taxon>
        <taxon>Pseudomonadota</taxon>
        <taxon>Gammaproteobacteria</taxon>
        <taxon>Cellvibrionales</taxon>
        <taxon>Spongiibacteraceae</taxon>
        <taxon>Spongiibacter</taxon>
    </lineage>
</organism>
<evidence type="ECO:0000256" key="3">
    <source>
        <dbReference type="SAM" id="Phobius"/>
    </source>
</evidence>
<accession>A0A927C2P7</accession>
<dbReference type="PANTHER" id="PTHR11941">
    <property type="entry name" value="ENOYL-COA HYDRATASE-RELATED"/>
    <property type="match status" value="1"/>
</dbReference>
<keyword evidence="3" id="KW-0472">Membrane</keyword>
<dbReference type="EMBL" id="JACXLD010000003">
    <property type="protein sequence ID" value="MBD2858922.1"/>
    <property type="molecule type" value="Genomic_DNA"/>
</dbReference>
<protein>
    <submittedName>
        <fullName evidence="4">Enoyl-CoA hydratase/isomerase family protein</fullName>
    </submittedName>
</protein>
<dbReference type="RefSeq" id="WP_190764226.1">
    <property type="nucleotide sequence ID" value="NZ_JACXLD010000003.1"/>
</dbReference>
<comment type="caution">
    <text evidence="4">The sequence shown here is derived from an EMBL/GenBank/DDBJ whole genome shotgun (WGS) entry which is preliminary data.</text>
</comment>
<sequence>MSDYKHLVFEKQGQVIQILLNRPKSLNSFNLEMRAELVEVLSLAEKDDDARVVVLGSTSPVFSSGADLTEGLGPRATVEEQIMEEYLPALQKIAELNKPVIAAVPGVMAGIGAAFAMNCDLMVMADTAYMLMAFSNVGLVPDGGASWLLLKQLGYQRSYQLIAEGGKLSAHDCAEAGIANKIVPADQVLETATKWAQELAQRAPIALREAKTLLRQAGSLSYVETVAAEAKAQNICLATEDSQEAVAAFMQKRAPVFKGK</sequence>
<dbReference type="PANTHER" id="PTHR11941:SF133">
    <property type="entry name" value="1,2-EPOXYPHENYLACETYL-COA ISOMERASE"/>
    <property type="match status" value="1"/>
</dbReference>
<feature type="transmembrane region" description="Helical" evidence="3">
    <location>
        <begin position="100"/>
        <end position="117"/>
    </location>
</feature>
<reference evidence="4" key="1">
    <citation type="submission" date="2020-09" db="EMBL/GenBank/DDBJ databases">
        <authorList>
            <person name="Yoon J.-W."/>
        </authorList>
    </citation>
    <scope>NUCLEOTIDE SEQUENCE</scope>
    <source>
        <strain evidence="4">KMU-158</strain>
    </source>
</reference>
<comment type="similarity">
    <text evidence="1">Belongs to the enoyl-CoA hydratase/isomerase family.</text>
</comment>
<dbReference type="AlphaFoldDB" id="A0A927C2P7"/>
<dbReference type="Pfam" id="PF00378">
    <property type="entry name" value="ECH_1"/>
    <property type="match status" value="1"/>
</dbReference>
<dbReference type="SUPFAM" id="SSF52096">
    <property type="entry name" value="ClpP/crotonase"/>
    <property type="match status" value="1"/>
</dbReference>
<evidence type="ECO:0000313" key="5">
    <source>
        <dbReference type="Proteomes" id="UP000610558"/>
    </source>
</evidence>
<proteinExistence type="inferred from homology"/>
<dbReference type="CDD" id="cd06558">
    <property type="entry name" value="crotonase-like"/>
    <property type="match status" value="1"/>
</dbReference>